<dbReference type="SUPFAM" id="SSF55729">
    <property type="entry name" value="Acyl-CoA N-acyltransferases (Nat)"/>
    <property type="match status" value="1"/>
</dbReference>
<dbReference type="Pfam" id="PF13302">
    <property type="entry name" value="Acetyltransf_3"/>
    <property type="match status" value="1"/>
</dbReference>
<name>A0A940PF12_9ENTE</name>
<reference evidence="2" key="1">
    <citation type="submission" date="2020-12" db="EMBL/GenBank/DDBJ databases">
        <title>Vagococcus allomyrinae sp. nov. and Enterococcus lavae sp. nov., isolated from the larvae of Allomyrina dichotoma.</title>
        <authorList>
            <person name="Lee S.D."/>
        </authorList>
    </citation>
    <scope>NUCLEOTIDE SEQUENCE</scope>
    <source>
        <strain evidence="2">BWB3-3</strain>
    </source>
</reference>
<dbReference type="GO" id="GO:0005737">
    <property type="term" value="C:cytoplasm"/>
    <property type="evidence" value="ECO:0007669"/>
    <property type="project" value="TreeGrafter"/>
</dbReference>
<organism evidence="2 3">
    <name type="scientific">Vagococcus allomyrinae</name>
    <dbReference type="NCBI Taxonomy" id="2794353"/>
    <lineage>
        <taxon>Bacteria</taxon>
        <taxon>Bacillati</taxon>
        <taxon>Bacillota</taxon>
        <taxon>Bacilli</taxon>
        <taxon>Lactobacillales</taxon>
        <taxon>Enterococcaceae</taxon>
        <taxon>Vagococcus</taxon>
    </lineage>
</organism>
<evidence type="ECO:0000313" key="3">
    <source>
        <dbReference type="Proteomes" id="UP000674938"/>
    </source>
</evidence>
<dbReference type="Proteomes" id="UP000674938">
    <property type="component" value="Unassembled WGS sequence"/>
</dbReference>
<dbReference type="InterPro" id="IPR000182">
    <property type="entry name" value="GNAT_dom"/>
</dbReference>
<dbReference type="GO" id="GO:0008999">
    <property type="term" value="F:protein-N-terminal-alanine acetyltransferase activity"/>
    <property type="evidence" value="ECO:0007669"/>
    <property type="project" value="TreeGrafter"/>
</dbReference>
<comment type="caution">
    <text evidence="2">The sequence shown here is derived from an EMBL/GenBank/DDBJ whole genome shotgun (WGS) entry which is preliminary data.</text>
</comment>
<dbReference type="AlphaFoldDB" id="A0A940PF12"/>
<dbReference type="RefSeq" id="WP_209527849.1">
    <property type="nucleotide sequence ID" value="NZ_JAEEGA010000007.1"/>
</dbReference>
<dbReference type="InterPro" id="IPR051531">
    <property type="entry name" value="N-acetyltransferase"/>
</dbReference>
<protein>
    <submittedName>
        <fullName evidence="2">GNAT family N-acetyltransferase</fullName>
    </submittedName>
</protein>
<evidence type="ECO:0000259" key="1">
    <source>
        <dbReference type="PROSITE" id="PS51186"/>
    </source>
</evidence>
<keyword evidence="3" id="KW-1185">Reference proteome</keyword>
<dbReference type="InterPro" id="IPR016181">
    <property type="entry name" value="Acyl_CoA_acyltransferase"/>
</dbReference>
<dbReference type="EMBL" id="JAEEGA010000007">
    <property type="protein sequence ID" value="MBP1041633.1"/>
    <property type="molecule type" value="Genomic_DNA"/>
</dbReference>
<dbReference type="PANTHER" id="PTHR43792">
    <property type="entry name" value="GNAT FAMILY, PUTATIVE (AFU_ORTHOLOGUE AFUA_3G00765)-RELATED-RELATED"/>
    <property type="match status" value="1"/>
</dbReference>
<dbReference type="PANTHER" id="PTHR43792:SF9">
    <property type="entry name" value="RIBOSOMAL-PROTEIN-ALANINE ACETYLTRANSFERASE"/>
    <property type="match status" value="1"/>
</dbReference>
<proteinExistence type="predicted"/>
<accession>A0A940PF12</accession>
<gene>
    <name evidence="2" type="ORF">I6N95_11505</name>
</gene>
<dbReference type="PROSITE" id="PS51186">
    <property type="entry name" value="GNAT"/>
    <property type="match status" value="1"/>
</dbReference>
<evidence type="ECO:0000313" key="2">
    <source>
        <dbReference type="EMBL" id="MBP1041633.1"/>
    </source>
</evidence>
<sequence length="175" mass="19913">MVKTLETPRIKLRKITADDSAEVFENWTRSEVVAKYLTWSPHSSVEATKDWLTFQEKNDSVGWGIVLKETNQLIGNIAVIEDKLKIKTKTIGYVLGENFWHQGYMTEALTKVIDFLFETTDVNRIEAEHDVENPSSGRVMEKSGMIFEGILRESGLNNQGIVDVAVYSILRSDRT</sequence>
<dbReference type="Gene3D" id="3.40.630.30">
    <property type="match status" value="1"/>
</dbReference>
<feature type="domain" description="N-acetyltransferase" evidence="1">
    <location>
        <begin position="10"/>
        <end position="173"/>
    </location>
</feature>